<proteinExistence type="predicted"/>
<accession>A0A2D2DPJ6</accession>
<sequence>MALHSRETLKRLFQKGAMPAQDAFGALIESMLNIVDQQFDKNAHDGLKVGQIGQGRLMSFYHDIADKSAIWSVRMDKGGGSLVFGTGGPQAADGPDGTPGYRKAMALSPAGAEVGFATLAGPPRPATSQFELDLQGRIVADGRTGRACASVPADGNWHDVTSDLKGCQAFEVMAGAGKRDSGKYAVLHAFALSAFQGGKNEITCHQAHYGSKCSRLELRWCGADKAATSPYRLQIRVGCAYDADGTAPAERSAIRVYLTQLWFDPAMKASWPASARGGQP</sequence>
<reference evidence="1" key="1">
    <citation type="submission" date="2017-10" db="EMBL/GenBank/DDBJ databases">
        <title>Massilia psychrophilum sp. nov., a novel purple-pigmented bacterium isolated from Tianshan glacier, Xinjiang Municipality, China.</title>
        <authorList>
            <person name="Wang H."/>
        </authorList>
    </citation>
    <scope>NUCLEOTIDE SEQUENCE [LARGE SCALE GENOMIC DNA]</scope>
    <source>
        <strain evidence="1">B2</strain>
    </source>
</reference>
<dbReference type="AlphaFoldDB" id="A0A2D2DPJ6"/>
<evidence type="ECO:0000313" key="1">
    <source>
        <dbReference type="EMBL" id="ATQ76904.1"/>
    </source>
</evidence>
<dbReference type="KEGG" id="mass:CR152_22055"/>
<evidence type="ECO:0000313" key="2">
    <source>
        <dbReference type="Proteomes" id="UP000229897"/>
    </source>
</evidence>
<dbReference type="Proteomes" id="UP000229897">
    <property type="component" value="Chromosome"/>
</dbReference>
<name>A0A2D2DPJ6_9BURK</name>
<dbReference type="RefSeq" id="WP_157778661.1">
    <property type="nucleotide sequence ID" value="NZ_CP024608.1"/>
</dbReference>
<organism evidence="1 2">
    <name type="scientific">Massilia violaceinigra</name>
    <dbReference type="NCBI Taxonomy" id="2045208"/>
    <lineage>
        <taxon>Bacteria</taxon>
        <taxon>Pseudomonadati</taxon>
        <taxon>Pseudomonadota</taxon>
        <taxon>Betaproteobacteria</taxon>
        <taxon>Burkholderiales</taxon>
        <taxon>Oxalobacteraceae</taxon>
        <taxon>Telluria group</taxon>
        <taxon>Massilia</taxon>
    </lineage>
</organism>
<keyword evidence="2" id="KW-1185">Reference proteome</keyword>
<dbReference type="OrthoDB" id="9793307at2"/>
<gene>
    <name evidence="1" type="ORF">CR152_22055</name>
</gene>
<dbReference type="EMBL" id="CP024608">
    <property type="protein sequence ID" value="ATQ76904.1"/>
    <property type="molecule type" value="Genomic_DNA"/>
</dbReference>
<protein>
    <submittedName>
        <fullName evidence="1">Uncharacterized protein</fullName>
    </submittedName>
</protein>